<evidence type="ECO:0000313" key="2">
    <source>
        <dbReference type="Proteomes" id="UP000054359"/>
    </source>
</evidence>
<gene>
    <name evidence="1" type="ORF">X975_06655</name>
</gene>
<evidence type="ECO:0000313" key="1">
    <source>
        <dbReference type="EMBL" id="KFM78268.1"/>
    </source>
</evidence>
<name>A0A087ULM9_STEMI</name>
<dbReference type="OrthoDB" id="6421676at2759"/>
<sequence>MEKMSLEDLKTVATVLCVSQYIVDESKSSLIDAILKFLLKPSALLNSSTIMPTISPAPVSRKTSVVKKKATSTSKTPQLKEIIPEIVISEIRNMPSDKEITTPTSNAAVSCSAVTITEEE</sequence>
<organism evidence="1 2">
    <name type="scientific">Stegodyphus mimosarum</name>
    <name type="common">African social velvet spider</name>
    <dbReference type="NCBI Taxonomy" id="407821"/>
    <lineage>
        <taxon>Eukaryota</taxon>
        <taxon>Metazoa</taxon>
        <taxon>Ecdysozoa</taxon>
        <taxon>Arthropoda</taxon>
        <taxon>Chelicerata</taxon>
        <taxon>Arachnida</taxon>
        <taxon>Araneae</taxon>
        <taxon>Araneomorphae</taxon>
        <taxon>Entelegynae</taxon>
        <taxon>Eresoidea</taxon>
        <taxon>Eresidae</taxon>
        <taxon>Stegodyphus</taxon>
    </lineage>
</organism>
<proteinExistence type="predicted"/>
<dbReference type="Proteomes" id="UP000054359">
    <property type="component" value="Unassembled WGS sequence"/>
</dbReference>
<keyword evidence="2" id="KW-1185">Reference proteome</keyword>
<dbReference type="AlphaFoldDB" id="A0A087ULM9"/>
<protein>
    <submittedName>
        <fullName evidence="1">Uncharacterized protein</fullName>
    </submittedName>
</protein>
<feature type="non-terminal residue" evidence="1">
    <location>
        <position position="120"/>
    </location>
</feature>
<dbReference type="EMBL" id="KK120429">
    <property type="protein sequence ID" value="KFM78268.1"/>
    <property type="molecule type" value="Genomic_DNA"/>
</dbReference>
<accession>A0A087ULM9</accession>
<reference evidence="1 2" key="1">
    <citation type="submission" date="2013-11" db="EMBL/GenBank/DDBJ databases">
        <title>Genome sequencing of Stegodyphus mimosarum.</title>
        <authorList>
            <person name="Bechsgaard J."/>
        </authorList>
    </citation>
    <scope>NUCLEOTIDE SEQUENCE [LARGE SCALE GENOMIC DNA]</scope>
</reference>